<keyword evidence="2" id="KW-1185">Reference proteome</keyword>
<name>A0ACB8F5G0_9SAUR</name>
<protein>
    <submittedName>
        <fullName evidence="1">Uncharacterized protein</fullName>
    </submittedName>
</protein>
<comment type="caution">
    <text evidence="1">The sequence shown here is derived from an EMBL/GenBank/DDBJ whole genome shotgun (WGS) entry which is preliminary data.</text>
</comment>
<evidence type="ECO:0000313" key="2">
    <source>
        <dbReference type="Proteomes" id="UP000827872"/>
    </source>
</evidence>
<gene>
    <name evidence="1" type="ORF">K3G42_025804</name>
</gene>
<accession>A0ACB8F5G0</accession>
<reference evidence="1" key="1">
    <citation type="submission" date="2021-08" db="EMBL/GenBank/DDBJ databases">
        <title>The first chromosome-level gecko genome reveals the dynamic sex chromosomes of Neotropical dwarf geckos (Sphaerodactylidae: Sphaerodactylus).</title>
        <authorList>
            <person name="Pinto B.J."/>
            <person name="Keating S.E."/>
            <person name="Gamble T."/>
        </authorList>
    </citation>
    <scope>NUCLEOTIDE SEQUENCE</scope>
    <source>
        <strain evidence="1">TG3544</strain>
    </source>
</reference>
<dbReference type="Proteomes" id="UP000827872">
    <property type="component" value="Linkage Group LG05"/>
</dbReference>
<dbReference type="EMBL" id="CM037618">
    <property type="protein sequence ID" value="KAH8000488.1"/>
    <property type="molecule type" value="Genomic_DNA"/>
</dbReference>
<proteinExistence type="predicted"/>
<evidence type="ECO:0000313" key="1">
    <source>
        <dbReference type="EMBL" id="KAH8000488.1"/>
    </source>
</evidence>
<organism evidence="1 2">
    <name type="scientific">Sphaerodactylus townsendi</name>
    <dbReference type="NCBI Taxonomy" id="933632"/>
    <lineage>
        <taxon>Eukaryota</taxon>
        <taxon>Metazoa</taxon>
        <taxon>Chordata</taxon>
        <taxon>Craniata</taxon>
        <taxon>Vertebrata</taxon>
        <taxon>Euteleostomi</taxon>
        <taxon>Lepidosauria</taxon>
        <taxon>Squamata</taxon>
        <taxon>Bifurcata</taxon>
        <taxon>Gekkota</taxon>
        <taxon>Sphaerodactylidae</taxon>
        <taxon>Sphaerodactylus</taxon>
    </lineage>
</organism>
<sequence length="470" mass="51744">MKVFPISLCAGETTSVEHLALLSGRTKSYYALYCQRFQFHARPGPVPPLLDPQLYHQGQGEQQAKYFHQGARVTAGSGACCSSGLQAADKAPASLPAPPLRAACCSIRACPALLRSTLVFLERPAGRLQRRAPAGCWWRLLLLRVGAAAQEQRRRDGRAARDAEAQTQLHAASYRHPHERGAQVLAAALRVRLPRRERLREAEDLVAYHQQGQRGRAPPAQPYAPHPKDCGGSTEPPSQPDLGPQWCLHGVCHLDTPAPGPSKWRPCRRPAFSFRQPGSFTVGVKEEPVKEEPVDAKPEPANPLPIEAIQQRVNRGTEGQLLRSSGQIPDEPCEDWSRSPPNSSQTELSPIELGGQQEPLGADYASITFDQKSPHGHQDDCYMGDAAAPLTVPIQEGLSENSHLSLAEKRIIQANEQLVQEVRTFQQEYTKSCRETASFLRSIAEALSGVHNSLSEIRDLYLRQQVVPKQ</sequence>